<sequence>MGWNSWNSFRCYDISEQKLLDVADVLVTSGMQAAGYDTFVIDDCWQAHSRGADGRLRSHPQRFPSGMAALGAELKARGFKFGLYASPGRKTCAMLYDRYPGRGLGSFGREELDTQTFADWGVDFLTYVWCEADEDNAGLRYPEAFDRMALALESTGWPIVYSISEYGRTQPWTCAGD</sequence>
<keyword evidence="4" id="KW-1015">Disulfide bond</keyword>
<accession>A0A2V5LMM8</accession>
<dbReference type="GO" id="GO:0004557">
    <property type="term" value="F:alpha-galactosidase activity"/>
    <property type="evidence" value="ECO:0007669"/>
    <property type="project" value="UniProtKB-EC"/>
</dbReference>
<dbReference type="SUPFAM" id="SSF51445">
    <property type="entry name" value="(Trans)glycosidases"/>
    <property type="match status" value="1"/>
</dbReference>
<evidence type="ECO:0000256" key="4">
    <source>
        <dbReference type="RuleBase" id="RU361168"/>
    </source>
</evidence>
<proteinExistence type="inferred from homology"/>
<evidence type="ECO:0000313" key="5">
    <source>
        <dbReference type="EMBL" id="PYI68920.1"/>
    </source>
</evidence>
<keyword evidence="3 4" id="KW-0326">Glycosidase</keyword>
<dbReference type="OrthoDB" id="9807519at2"/>
<evidence type="ECO:0000256" key="2">
    <source>
        <dbReference type="ARBA" id="ARBA00022801"/>
    </source>
</evidence>
<dbReference type="PRINTS" id="PR00740">
    <property type="entry name" value="GLHYDRLASE27"/>
</dbReference>
<dbReference type="PANTHER" id="PTHR11452">
    <property type="entry name" value="ALPHA-GALACTOSIDASE/ALPHA-N-ACETYLGALACTOSAMINIDASE"/>
    <property type="match status" value="1"/>
</dbReference>
<dbReference type="InterPro" id="IPR017853">
    <property type="entry name" value="GH"/>
</dbReference>
<reference evidence="5 6" key="1">
    <citation type="submission" date="2018-05" db="EMBL/GenBank/DDBJ databases">
        <title>Genetic diversity of glacier-inhabiting Cryobacterium bacteria in China and description of Cryobacterium mengkeensis sp. nov. and Arthrobacter glacialis sp. nov.</title>
        <authorList>
            <person name="Liu Q."/>
            <person name="Xin Y.-H."/>
        </authorList>
    </citation>
    <scope>NUCLEOTIDE SEQUENCE [LARGE SCALE GENOMIC DNA]</scope>
    <source>
        <strain evidence="5 6">LI2</strain>
    </source>
</reference>
<keyword evidence="6" id="KW-1185">Reference proteome</keyword>
<comment type="caution">
    <text evidence="5">The sequence shown here is derived from an EMBL/GenBank/DDBJ whole genome shotgun (WGS) entry which is preliminary data.</text>
</comment>
<dbReference type="EC" id="3.2.1.22" evidence="4"/>
<dbReference type="PANTHER" id="PTHR11452:SF75">
    <property type="entry name" value="ALPHA-GALACTOSIDASE MEL1"/>
    <property type="match status" value="1"/>
</dbReference>
<evidence type="ECO:0000256" key="1">
    <source>
        <dbReference type="ARBA" id="ARBA00009743"/>
    </source>
</evidence>
<evidence type="ECO:0000313" key="6">
    <source>
        <dbReference type="Proteomes" id="UP000247832"/>
    </source>
</evidence>
<comment type="similarity">
    <text evidence="1 4">Belongs to the glycosyl hydrolase 27 family.</text>
</comment>
<dbReference type="InterPro" id="IPR002241">
    <property type="entry name" value="Glyco_hydro_27"/>
</dbReference>
<gene>
    <name evidence="5" type="ORF">CVV68_03665</name>
</gene>
<dbReference type="EMBL" id="QJVD01000003">
    <property type="protein sequence ID" value="PYI68920.1"/>
    <property type="molecule type" value="Genomic_DNA"/>
</dbReference>
<organism evidence="5 6">
    <name type="scientific">Arthrobacter livingstonensis</name>
    <dbReference type="NCBI Taxonomy" id="670078"/>
    <lineage>
        <taxon>Bacteria</taxon>
        <taxon>Bacillati</taxon>
        <taxon>Actinomycetota</taxon>
        <taxon>Actinomycetes</taxon>
        <taxon>Micrococcales</taxon>
        <taxon>Micrococcaceae</taxon>
        <taxon>Arthrobacter</taxon>
    </lineage>
</organism>
<dbReference type="Pfam" id="PF16499">
    <property type="entry name" value="Melibiase_2"/>
    <property type="match status" value="1"/>
</dbReference>
<protein>
    <recommendedName>
        <fullName evidence="4">Alpha-galactosidase</fullName>
        <ecNumber evidence="4">3.2.1.22</ecNumber>
    </recommendedName>
    <alternativeName>
        <fullName evidence="4">Melibiase</fullName>
    </alternativeName>
</protein>
<evidence type="ECO:0000256" key="3">
    <source>
        <dbReference type="ARBA" id="ARBA00023295"/>
    </source>
</evidence>
<dbReference type="InterPro" id="IPR013785">
    <property type="entry name" value="Aldolase_TIM"/>
</dbReference>
<dbReference type="CDD" id="cd14792">
    <property type="entry name" value="GH27"/>
    <property type="match status" value="1"/>
</dbReference>
<dbReference type="GO" id="GO:0005975">
    <property type="term" value="P:carbohydrate metabolic process"/>
    <property type="evidence" value="ECO:0007669"/>
    <property type="project" value="InterPro"/>
</dbReference>
<dbReference type="Proteomes" id="UP000247832">
    <property type="component" value="Unassembled WGS sequence"/>
</dbReference>
<dbReference type="AlphaFoldDB" id="A0A2V5LMM8"/>
<keyword evidence="2 4" id="KW-0378">Hydrolase</keyword>
<comment type="catalytic activity">
    <reaction evidence="4">
        <text>Hydrolysis of terminal, non-reducing alpha-D-galactose residues in alpha-D-galactosides, including galactose oligosaccharides, galactomannans and galactolipids.</text>
        <dbReference type="EC" id="3.2.1.22"/>
    </reaction>
</comment>
<dbReference type="Gene3D" id="3.20.20.70">
    <property type="entry name" value="Aldolase class I"/>
    <property type="match status" value="1"/>
</dbReference>
<name>A0A2V5LMM8_9MICC</name>